<sequence>MSLEAHLSELQRKHGELERQLDSALNHPSMDTLEIVDLKRRKLALKDQIEKLRAAKHTTH</sequence>
<name>A0A916W2F5_9HYPH</name>
<evidence type="ECO:0000313" key="3">
    <source>
        <dbReference type="Proteomes" id="UP000636264"/>
    </source>
</evidence>
<dbReference type="Pfam" id="PF04325">
    <property type="entry name" value="DUF465"/>
    <property type="match status" value="1"/>
</dbReference>
<organism evidence="2 3">
    <name type="scientific">Nitratireductor aestuarii</name>
    <dbReference type="NCBI Taxonomy" id="1735103"/>
    <lineage>
        <taxon>Bacteria</taxon>
        <taxon>Pseudomonadati</taxon>
        <taxon>Pseudomonadota</taxon>
        <taxon>Alphaproteobacteria</taxon>
        <taxon>Hyphomicrobiales</taxon>
        <taxon>Phyllobacteriaceae</taxon>
        <taxon>Nitratireductor</taxon>
    </lineage>
</organism>
<dbReference type="AlphaFoldDB" id="A0A916W2F5"/>
<keyword evidence="3" id="KW-1185">Reference proteome</keyword>
<accession>A0A916W2F5</accession>
<dbReference type="InterPro" id="IPR038444">
    <property type="entry name" value="DUF465_sf"/>
</dbReference>
<proteinExistence type="predicted"/>
<evidence type="ECO:0000256" key="1">
    <source>
        <dbReference type="SAM" id="Coils"/>
    </source>
</evidence>
<dbReference type="RefSeq" id="WP_188720164.1">
    <property type="nucleotide sequence ID" value="NZ_BMIF01000003.1"/>
</dbReference>
<reference evidence="2" key="2">
    <citation type="submission" date="2020-09" db="EMBL/GenBank/DDBJ databases">
        <authorList>
            <person name="Sun Q."/>
            <person name="Zhou Y."/>
        </authorList>
    </citation>
    <scope>NUCLEOTIDE SEQUENCE</scope>
    <source>
        <strain evidence="2">CGMCC 1.15320</strain>
    </source>
</reference>
<dbReference type="EMBL" id="BMIF01000003">
    <property type="protein sequence ID" value="GGA60773.1"/>
    <property type="molecule type" value="Genomic_DNA"/>
</dbReference>
<reference evidence="2" key="1">
    <citation type="journal article" date="2014" name="Int. J. Syst. Evol. Microbiol.">
        <title>Complete genome sequence of Corynebacterium casei LMG S-19264T (=DSM 44701T), isolated from a smear-ripened cheese.</title>
        <authorList>
            <consortium name="US DOE Joint Genome Institute (JGI-PGF)"/>
            <person name="Walter F."/>
            <person name="Albersmeier A."/>
            <person name="Kalinowski J."/>
            <person name="Ruckert C."/>
        </authorList>
    </citation>
    <scope>NUCLEOTIDE SEQUENCE</scope>
    <source>
        <strain evidence="2">CGMCC 1.15320</strain>
    </source>
</reference>
<dbReference type="Proteomes" id="UP000636264">
    <property type="component" value="Unassembled WGS sequence"/>
</dbReference>
<dbReference type="Gene3D" id="6.10.280.50">
    <property type="match status" value="1"/>
</dbReference>
<comment type="caution">
    <text evidence="2">The sequence shown here is derived from an EMBL/GenBank/DDBJ whole genome shotgun (WGS) entry which is preliminary data.</text>
</comment>
<protein>
    <submittedName>
        <fullName evidence="2">DUF465 domain-containing protein</fullName>
    </submittedName>
</protein>
<keyword evidence="1" id="KW-0175">Coiled coil</keyword>
<feature type="coiled-coil region" evidence="1">
    <location>
        <begin position="7"/>
        <end position="55"/>
    </location>
</feature>
<gene>
    <name evidence="2" type="ORF">GCM10011385_13080</name>
</gene>
<evidence type="ECO:0000313" key="2">
    <source>
        <dbReference type="EMBL" id="GGA60773.1"/>
    </source>
</evidence>
<dbReference type="InterPro" id="IPR007420">
    <property type="entry name" value="DUF465"/>
</dbReference>